<evidence type="ECO:0000313" key="3">
    <source>
        <dbReference type="WBParaSite" id="HCON_00113470-00001"/>
    </source>
</evidence>
<evidence type="ECO:0000313" key="2">
    <source>
        <dbReference type="Proteomes" id="UP000025227"/>
    </source>
</evidence>
<sequence>MLFCLAFAFVLVNAFAAETKEIKPCVDKANEGLCLRFKSKGKCLMGSSVHFAKTVCAKTCEWCTPEEPKKPKSDCKNQLDSKSCYDMYERGNCEVAKDLCAKMCYYCYEE</sequence>
<reference evidence="3" key="1">
    <citation type="submission" date="2020-12" db="UniProtKB">
        <authorList>
            <consortium name="WormBaseParasite"/>
        </authorList>
    </citation>
    <scope>IDENTIFICATION</scope>
    <source>
        <strain evidence="3">MHco3</strain>
    </source>
</reference>
<proteinExistence type="predicted"/>
<dbReference type="Proteomes" id="UP000025227">
    <property type="component" value="Unplaced"/>
</dbReference>
<dbReference type="OMA" id="LCLRFKS"/>
<accession>A0A7I4YL74</accession>
<feature type="signal peptide" evidence="1">
    <location>
        <begin position="1"/>
        <end position="16"/>
    </location>
</feature>
<dbReference type="WBParaSite" id="HCON_00113470-00001">
    <property type="protein sequence ID" value="HCON_00113470-00001"/>
    <property type="gene ID" value="HCON_00113470"/>
</dbReference>
<keyword evidence="1" id="KW-0732">Signal</keyword>
<organism evidence="2 3">
    <name type="scientific">Haemonchus contortus</name>
    <name type="common">Barber pole worm</name>
    <dbReference type="NCBI Taxonomy" id="6289"/>
    <lineage>
        <taxon>Eukaryota</taxon>
        <taxon>Metazoa</taxon>
        <taxon>Ecdysozoa</taxon>
        <taxon>Nematoda</taxon>
        <taxon>Chromadorea</taxon>
        <taxon>Rhabditida</taxon>
        <taxon>Rhabditina</taxon>
        <taxon>Rhabditomorpha</taxon>
        <taxon>Strongyloidea</taxon>
        <taxon>Trichostrongylidae</taxon>
        <taxon>Haemonchus</taxon>
    </lineage>
</organism>
<protein>
    <submittedName>
        <fullName evidence="3">ShKT domain-containing protein</fullName>
    </submittedName>
</protein>
<feature type="chain" id="PRO_5029568741" evidence="1">
    <location>
        <begin position="17"/>
        <end position="110"/>
    </location>
</feature>
<evidence type="ECO:0000256" key="1">
    <source>
        <dbReference type="SAM" id="SignalP"/>
    </source>
</evidence>
<name>A0A7I4YL74_HAECO</name>
<dbReference type="AlphaFoldDB" id="A0A7I4YL74"/>
<keyword evidence="2" id="KW-1185">Reference proteome</keyword>